<dbReference type="EMBL" id="JAHIBW010000027">
    <property type="protein sequence ID" value="KAG7297016.1"/>
    <property type="molecule type" value="Genomic_DNA"/>
</dbReference>
<protein>
    <submittedName>
        <fullName evidence="1">Uncharacterized protein</fullName>
    </submittedName>
</protein>
<name>A0ABQ7PVR4_PLUXY</name>
<sequence>MDDLAAWSDDEIEQLLIWYLANLDKFKNPKYVRKYLWLESSNILAKSPLACSKKMNEIRTEYRNMVREGPEQLSTWRFYELCQKIYGTGKQKTQE</sequence>
<keyword evidence="2" id="KW-1185">Reference proteome</keyword>
<reference evidence="1 2" key="1">
    <citation type="submission" date="2021-06" db="EMBL/GenBank/DDBJ databases">
        <title>A haploid diamondback moth (Plutella xylostella L.) genome assembly resolves 31 chromosomes and identifies a diamide resistance mutation.</title>
        <authorList>
            <person name="Ward C.M."/>
            <person name="Perry K.D."/>
            <person name="Baker G."/>
            <person name="Powis K."/>
            <person name="Heckel D.G."/>
            <person name="Baxter S.W."/>
        </authorList>
    </citation>
    <scope>NUCLEOTIDE SEQUENCE [LARGE SCALE GENOMIC DNA]</scope>
    <source>
        <strain evidence="1 2">LV</strain>
        <tissue evidence="1">Single pupa</tissue>
    </source>
</reference>
<organism evidence="1 2">
    <name type="scientific">Plutella xylostella</name>
    <name type="common">Diamondback moth</name>
    <name type="synonym">Plutella maculipennis</name>
    <dbReference type="NCBI Taxonomy" id="51655"/>
    <lineage>
        <taxon>Eukaryota</taxon>
        <taxon>Metazoa</taxon>
        <taxon>Ecdysozoa</taxon>
        <taxon>Arthropoda</taxon>
        <taxon>Hexapoda</taxon>
        <taxon>Insecta</taxon>
        <taxon>Pterygota</taxon>
        <taxon>Neoptera</taxon>
        <taxon>Endopterygota</taxon>
        <taxon>Lepidoptera</taxon>
        <taxon>Glossata</taxon>
        <taxon>Ditrysia</taxon>
        <taxon>Yponomeutoidea</taxon>
        <taxon>Plutellidae</taxon>
        <taxon>Plutella</taxon>
    </lineage>
</organism>
<accession>A0ABQ7PVR4</accession>
<evidence type="ECO:0000313" key="2">
    <source>
        <dbReference type="Proteomes" id="UP000823941"/>
    </source>
</evidence>
<gene>
    <name evidence="1" type="ORF">JYU34_019942</name>
</gene>
<evidence type="ECO:0000313" key="1">
    <source>
        <dbReference type="EMBL" id="KAG7297016.1"/>
    </source>
</evidence>
<dbReference type="Proteomes" id="UP000823941">
    <property type="component" value="Chromosome 27"/>
</dbReference>
<comment type="caution">
    <text evidence="1">The sequence shown here is derived from an EMBL/GenBank/DDBJ whole genome shotgun (WGS) entry which is preliminary data.</text>
</comment>
<proteinExistence type="predicted"/>